<reference evidence="3 4" key="1">
    <citation type="submission" date="2018-10" db="EMBL/GenBank/DDBJ databases">
        <title>Sphingobacterium sp. M05W1-28.</title>
        <authorList>
            <person name="Cai H."/>
        </authorList>
    </citation>
    <scope>NUCLEOTIDE SEQUENCE [LARGE SCALE GENOMIC DNA]</scope>
    <source>
        <strain evidence="3 4">M05W1-28</strain>
    </source>
</reference>
<protein>
    <recommendedName>
        <fullName evidence="5">Lipoprotein</fullName>
    </recommendedName>
</protein>
<feature type="chain" id="PRO_5019028748" description="Lipoprotein" evidence="2">
    <location>
        <begin position="21"/>
        <end position="180"/>
    </location>
</feature>
<keyword evidence="4" id="KW-1185">Reference proteome</keyword>
<accession>A0A420VPY2</accession>
<dbReference type="PROSITE" id="PS51257">
    <property type="entry name" value="PROKAR_LIPOPROTEIN"/>
    <property type="match status" value="1"/>
</dbReference>
<evidence type="ECO:0000313" key="4">
    <source>
        <dbReference type="Proteomes" id="UP000282423"/>
    </source>
</evidence>
<dbReference type="OrthoDB" id="1254381at2"/>
<name>A0A420VPY2_9SPHI</name>
<comment type="caution">
    <text evidence="3">The sequence shown here is derived from an EMBL/GenBank/DDBJ whole genome shotgun (WGS) entry which is preliminary data.</text>
</comment>
<evidence type="ECO:0000256" key="2">
    <source>
        <dbReference type="SAM" id="SignalP"/>
    </source>
</evidence>
<gene>
    <name evidence="3" type="ORF">D7322_27540</name>
</gene>
<dbReference type="EMBL" id="RBWS01000033">
    <property type="protein sequence ID" value="RKO68373.1"/>
    <property type="molecule type" value="Genomic_DNA"/>
</dbReference>
<feature type="signal peptide" evidence="2">
    <location>
        <begin position="1"/>
        <end position="20"/>
    </location>
</feature>
<dbReference type="Proteomes" id="UP000282423">
    <property type="component" value="Unassembled WGS sequence"/>
</dbReference>
<evidence type="ECO:0000256" key="1">
    <source>
        <dbReference type="SAM" id="MobiDB-lite"/>
    </source>
</evidence>
<evidence type="ECO:0000313" key="3">
    <source>
        <dbReference type="EMBL" id="RKO68373.1"/>
    </source>
</evidence>
<dbReference type="AlphaFoldDB" id="A0A420VPY2"/>
<keyword evidence="2" id="KW-0732">Signal</keyword>
<evidence type="ECO:0008006" key="5">
    <source>
        <dbReference type="Google" id="ProtNLM"/>
    </source>
</evidence>
<dbReference type="RefSeq" id="WP_121127375.1">
    <property type="nucleotide sequence ID" value="NZ_CP158959.1"/>
</dbReference>
<proteinExistence type="predicted"/>
<sequence>MKTMKMTVMTLLTAATFAISSCGGGKDQPATPINADQFEKLDQNKDNAGKRFSLTGYPYLNSDVTVRSDMEIAVSLFSEPKGRGDYIGSIDLGYKDNKNGMYIPDKFTADDLQVFDNEGNSLGINDKITISFEMDLDTKRPPRTGIKKLEKDENGNPKMVEQKPTYYGDGPSDIKIEKAK</sequence>
<feature type="region of interest" description="Disordered" evidence="1">
    <location>
        <begin position="139"/>
        <end position="180"/>
    </location>
</feature>
<organism evidence="3 4">
    <name type="scientific">Sphingobacterium puteale</name>
    <dbReference type="NCBI Taxonomy" id="2420510"/>
    <lineage>
        <taxon>Bacteria</taxon>
        <taxon>Pseudomonadati</taxon>
        <taxon>Bacteroidota</taxon>
        <taxon>Sphingobacteriia</taxon>
        <taxon>Sphingobacteriales</taxon>
        <taxon>Sphingobacteriaceae</taxon>
        <taxon>Sphingobacterium</taxon>
    </lineage>
</organism>